<keyword evidence="8" id="KW-1185">Reference proteome</keyword>
<sequence length="181" mass="19438">MTDMTTLVLPSIYVETTSFGVQEIFKTLQPIKKLSGGGGASNDSIQGRNGSDQSGYGGAGTSGTTRKISPGGNGSAGAGGARPRHLHSNSVDGSTTGVFGEIMEAKKAMPPDKLAKLWTIDPKRAKRILVNRQFTARSKKRKARYIQELERKIQTHQTEATTLSAQLTLYQVRAVHLKPLA</sequence>
<dbReference type="InterPro" id="IPR044759">
    <property type="entry name" value="bZIP_RF2"/>
</dbReference>
<evidence type="ECO:0000256" key="3">
    <source>
        <dbReference type="ARBA" id="ARBA00023125"/>
    </source>
</evidence>
<feature type="region of interest" description="Disordered" evidence="7">
    <location>
        <begin position="32"/>
        <end position="94"/>
    </location>
</feature>
<evidence type="ECO:0000313" key="9">
    <source>
        <dbReference type="RefSeq" id="XP_015941359.1"/>
    </source>
</evidence>
<dbReference type="GO" id="GO:0005634">
    <property type="term" value="C:nucleus"/>
    <property type="evidence" value="ECO:0007669"/>
    <property type="project" value="UniProtKB-SubCell"/>
</dbReference>
<reference evidence="9" key="2">
    <citation type="submission" date="2025-08" db="UniProtKB">
        <authorList>
            <consortium name="RefSeq"/>
        </authorList>
    </citation>
    <scope>IDENTIFICATION</scope>
    <source>
        <tissue evidence="9">Whole plant</tissue>
    </source>
</reference>
<accession>A0A6P4BK84</accession>
<evidence type="ECO:0000256" key="6">
    <source>
        <dbReference type="SAM" id="Coils"/>
    </source>
</evidence>
<feature type="coiled-coil region" evidence="6">
    <location>
        <begin position="139"/>
        <end position="166"/>
    </location>
</feature>
<dbReference type="Proteomes" id="UP000515211">
    <property type="component" value="Chromosome 9"/>
</dbReference>
<reference evidence="8" key="1">
    <citation type="journal article" date="2016" name="Nat. Genet.">
        <title>The genome sequences of Arachis duranensis and Arachis ipaensis, the diploid ancestors of cultivated peanut.</title>
        <authorList>
            <person name="Bertioli D.J."/>
            <person name="Cannon S.B."/>
            <person name="Froenicke L."/>
            <person name="Huang G."/>
            <person name="Farmer A.D."/>
            <person name="Cannon E.K."/>
            <person name="Liu X."/>
            <person name="Gao D."/>
            <person name="Clevenger J."/>
            <person name="Dash S."/>
            <person name="Ren L."/>
            <person name="Moretzsohn M.C."/>
            <person name="Shirasawa K."/>
            <person name="Huang W."/>
            <person name="Vidigal B."/>
            <person name="Abernathy B."/>
            <person name="Chu Y."/>
            <person name="Niederhuth C.E."/>
            <person name="Umale P."/>
            <person name="Araujo A.C."/>
            <person name="Kozik A."/>
            <person name="Kim K.D."/>
            <person name="Burow M.D."/>
            <person name="Varshney R.K."/>
            <person name="Wang X."/>
            <person name="Zhang X."/>
            <person name="Barkley N."/>
            <person name="Guimaraes P.M."/>
            <person name="Isobe S."/>
            <person name="Guo B."/>
            <person name="Liao B."/>
            <person name="Stalker H.T."/>
            <person name="Schmitz R.J."/>
            <person name="Scheffler B.E."/>
            <person name="Leal-Bertioli S.C."/>
            <person name="Xun X."/>
            <person name="Jackson S.A."/>
            <person name="Michelmore R."/>
            <person name="Ozias-Akins P."/>
        </authorList>
    </citation>
    <scope>NUCLEOTIDE SEQUENCE [LARGE SCALE GENOMIC DNA]</scope>
    <source>
        <strain evidence="8">cv. V14167</strain>
    </source>
</reference>
<dbReference type="GeneID" id="107466864"/>
<organism evidence="8 9">
    <name type="scientific">Arachis duranensis</name>
    <name type="common">Wild peanut</name>
    <dbReference type="NCBI Taxonomy" id="130453"/>
    <lineage>
        <taxon>Eukaryota</taxon>
        <taxon>Viridiplantae</taxon>
        <taxon>Streptophyta</taxon>
        <taxon>Embryophyta</taxon>
        <taxon>Tracheophyta</taxon>
        <taxon>Spermatophyta</taxon>
        <taxon>Magnoliopsida</taxon>
        <taxon>eudicotyledons</taxon>
        <taxon>Gunneridae</taxon>
        <taxon>Pentapetalae</taxon>
        <taxon>rosids</taxon>
        <taxon>fabids</taxon>
        <taxon>Fabales</taxon>
        <taxon>Fabaceae</taxon>
        <taxon>Papilionoideae</taxon>
        <taxon>50 kb inversion clade</taxon>
        <taxon>dalbergioids sensu lato</taxon>
        <taxon>Dalbergieae</taxon>
        <taxon>Pterocarpus clade</taxon>
        <taxon>Arachis</taxon>
    </lineage>
</organism>
<evidence type="ECO:0000256" key="2">
    <source>
        <dbReference type="ARBA" id="ARBA00023015"/>
    </source>
</evidence>
<dbReference type="AlphaFoldDB" id="A0A6P4BK84"/>
<keyword evidence="6" id="KW-0175">Coiled coil</keyword>
<keyword evidence="3" id="KW-0238">DNA-binding</keyword>
<dbReference type="InterPro" id="IPR046347">
    <property type="entry name" value="bZIP_sf"/>
</dbReference>
<feature type="compositionally biased region" description="Polar residues" evidence="7">
    <location>
        <begin position="41"/>
        <end position="53"/>
    </location>
</feature>
<gene>
    <name evidence="9" type="primary">LOC107466864</name>
</gene>
<keyword evidence="4" id="KW-0804">Transcription</keyword>
<dbReference type="PANTHER" id="PTHR13690">
    <property type="entry name" value="TRANSCRIPTION FACTOR POSF21-RELATED"/>
    <property type="match status" value="1"/>
</dbReference>
<evidence type="ECO:0000256" key="1">
    <source>
        <dbReference type="ARBA" id="ARBA00004123"/>
    </source>
</evidence>
<evidence type="ECO:0000313" key="8">
    <source>
        <dbReference type="Proteomes" id="UP000515211"/>
    </source>
</evidence>
<keyword evidence="2" id="KW-0805">Transcription regulation</keyword>
<dbReference type="GO" id="GO:0003700">
    <property type="term" value="F:DNA-binding transcription factor activity"/>
    <property type="evidence" value="ECO:0007669"/>
    <property type="project" value="InterPro"/>
</dbReference>
<evidence type="ECO:0000256" key="4">
    <source>
        <dbReference type="ARBA" id="ARBA00023163"/>
    </source>
</evidence>
<protein>
    <submittedName>
        <fullName evidence="9">BZIP transcription factor 18-like</fullName>
    </submittedName>
</protein>
<dbReference type="KEGG" id="adu:107466864"/>
<comment type="subcellular location">
    <subcellularLocation>
        <location evidence="1">Nucleus</location>
    </subcellularLocation>
</comment>
<dbReference type="RefSeq" id="XP_015941359.1">
    <property type="nucleotide sequence ID" value="XM_016085873.1"/>
</dbReference>
<evidence type="ECO:0000256" key="7">
    <source>
        <dbReference type="SAM" id="MobiDB-lite"/>
    </source>
</evidence>
<dbReference type="SUPFAM" id="SSF57959">
    <property type="entry name" value="Leucine zipper domain"/>
    <property type="match status" value="1"/>
</dbReference>
<evidence type="ECO:0000256" key="5">
    <source>
        <dbReference type="ARBA" id="ARBA00023242"/>
    </source>
</evidence>
<keyword evidence="5" id="KW-0539">Nucleus</keyword>
<proteinExistence type="predicted"/>
<name>A0A6P4BK84_ARADU</name>
<feature type="compositionally biased region" description="Gly residues" evidence="7">
    <location>
        <begin position="71"/>
        <end position="80"/>
    </location>
</feature>
<dbReference type="Gene3D" id="1.20.5.170">
    <property type="match status" value="1"/>
</dbReference>
<dbReference type="GO" id="GO:0003677">
    <property type="term" value="F:DNA binding"/>
    <property type="evidence" value="ECO:0007669"/>
    <property type="project" value="UniProtKB-KW"/>
</dbReference>
<dbReference type="CDD" id="cd14703">
    <property type="entry name" value="bZIP_plant_RF2"/>
    <property type="match status" value="1"/>
</dbReference>
<dbReference type="PANTHER" id="PTHR13690:SF142">
    <property type="entry name" value="BZIP TRANSCRIPTION FACTOR"/>
    <property type="match status" value="1"/>
</dbReference>